<dbReference type="CDD" id="cd23591">
    <property type="entry name" value="TFP_LU_ECD_Crim"/>
    <property type="match status" value="1"/>
</dbReference>
<dbReference type="SUPFAM" id="SSF57302">
    <property type="entry name" value="Snake toxin-like"/>
    <property type="match status" value="1"/>
</dbReference>
<dbReference type="InterPro" id="IPR011333">
    <property type="entry name" value="SKP1/BTB/POZ_sf"/>
</dbReference>
<keyword evidence="3" id="KW-1185">Reference proteome</keyword>
<sequence>MNFSEQSQIKLQSTAADQSIDNRLVYIQPFGDEEILLPMTRRAARLSGYLGDLIDLMDQKAFDVDLEKSTPIDRTNCSTIPLINHTACNLNTMKNIIRWCEYHCDDPKLDEDNFEDSEEDEYARRTRKLEELPSYWDRRFLADIAGDEDQVNGWQKVSSLLCYSCVSTTPGCTLEQVSWWIYSSITCPESDDKCVKIIEKDGADIRVTRDCLSNIMSLRDDVPADRFEGCRSAAQNPKRAVFVDNAIGELELKKNAFTNTTYCFCEFDQWCNGSSSVNSTWTILVTLFMLLIHRIF</sequence>
<protein>
    <submittedName>
        <fullName evidence="4">Uncharacterized protein LOC113793374</fullName>
    </submittedName>
</protein>
<dbReference type="InterPro" id="IPR045860">
    <property type="entry name" value="Snake_toxin-like_sf"/>
</dbReference>
<dbReference type="Gene3D" id="3.30.710.10">
    <property type="entry name" value="Potassium Channel Kv1.1, Chain A"/>
    <property type="match status" value="1"/>
</dbReference>
<keyword evidence="1" id="KW-0732">Signal</keyword>
<accession>A0A6P6Y469</accession>
<evidence type="ECO:0000313" key="4">
    <source>
        <dbReference type="RefSeq" id="XP_027199199.1"/>
    </source>
</evidence>
<gene>
    <name evidence="4" type="primary">LOC113793374</name>
</gene>
<dbReference type="CTD" id="39321"/>
<dbReference type="RefSeq" id="XP_027199199.1">
    <property type="nucleotide sequence ID" value="XM_027343398.1"/>
</dbReference>
<name>A0A6P6Y469_DERPT</name>
<evidence type="ECO:0000313" key="3">
    <source>
        <dbReference type="Proteomes" id="UP000515146"/>
    </source>
</evidence>
<dbReference type="KEGG" id="dpte:113793374"/>
<dbReference type="Proteomes" id="UP000515146">
    <property type="component" value="Unplaced"/>
</dbReference>
<dbReference type="AlphaFoldDB" id="A0A6P6Y469"/>
<evidence type="ECO:0000256" key="1">
    <source>
        <dbReference type="ARBA" id="ARBA00022729"/>
    </source>
</evidence>
<proteinExistence type="predicted"/>
<dbReference type="InterPro" id="IPR031424">
    <property type="entry name" value="QVR-like"/>
</dbReference>
<dbReference type="PANTHER" id="PTHR33562">
    <property type="entry name" value="ATILLA, ISOFORM B-RELATED-RELATED"/>
    <property type="match status" value="1"/>
</dbReference>
<dbReference type="OrthoDB" id="6249205at2759"/>
<reference evidence="4" key="1">
    <citation type="submission" date="2025-08" db="UniProtKB">
        <authorList>
            <consortium name="RefSeq"/>
        </authorList>
    </citation>
    <scope>IDENTIFICATION</scope>
    <source>
        <strain evidence="4">Airmid</strain>
    </source>
</reference>
<dbReference type="GO" id="GO:0032222">
    <property type="term" value="P:regulation of synaptic transmission, cholinergic"/>
    <property type="evidence" value="ECO:0007669"/>
    <property type="project" value="InterPro"/>
</dbReference>
<organism evidence="3 4">
    <name type="scientific">Dermatophagoides pteronyssinus</name>
    <name type="common">European house dust mite</name>
    <dbReference type="NCBI Taxonomy" id="6956"/>
    <lineage>
        <taxon>Eukaryota</taxon>
        <taxon>Metazoa</taxon>
        <taxon>Ecdysozoa</taxon>
        <taxon>Arthropoda</taxon>
        <taxon>Chelicerata</taxon>
        <taxon>Arachnida</taxon>
        <taxon>Acari</taxon>
        <taxon>Acariformes</taxon>
        <taxon>Sarcoptiformes</taxon>
        <taxon>Astigmata</taxon>
        <taxon>Psoroptidia</taxon>
        <taxon>Analgoidea</taxon>
        <taxon>Pyroglyphidae</taxon>
        <taxon>Dermatophagoidinae</taxon>
        <taxon>Dermatophagoides</taxon>
    </lineage>
</organism>
<dbReference type="InParanoid" id="A0A6P6Y469"/>
<keyword evidence="2" id="KW-0325">Glycoprotein</keyword>
<dbReference type="Pfam" id="PF17064">
    <property type="entry name" value="QVR"/>
    <property type="match status" value="1"/>
</dbReference>
<dbReference type="InterPro" id="IPR050975">
    <property type="entry name" value="Sleep_regulator"/>
</dbReference>
<evidence type="ECO:0000256" key="2">
    <source>
        <dbReference type="ARBA" id="ARBA00023180"/>
    </source>
</evidence>
<dbReference type="GO" id="GO:0030431">
    <property type="term" value="P:sleep"/>
    <property type="evidence" value="ECO:0007669"/>
    <property type="project" value="InterPro"/>
</dbReference>
<dbReference type="PANTHER" id="PTHR33562:SF28">
    <property type="entry name" value="PROTEIN QUIVER"/>
    <property type="match status" value="1"/>
</dbReference>